<accession>A0A8J4BKR0</accession>
<organism evidence="1 2">
    <name type="scientific">Volvox africanus</name>
    <dbReference type="NCBI Taxonomy" id="51714"/>
    <lineage>
        <taxon>Eukaryota</taxon>
        <taxon>Viridiplantae</taxon>
        <taxon>Chlorophyta</taxon>
        <taxon>core chlorophytes</taxon>
        <taxon>Chlorophyceae</taxon>
        <taxon>CS clade</taxon>
        <taxon>Chlamydomonadales</taxon>
        <taxon>Volvocaceae</taxon>
        <taxon>Volvox</taxon>
    </lineage>
</organism>
<dbReference type="Proteomes" id="UP000747399">
    <property type="component" value="Unassembled WGS sequence"/>
</dbReference>
<keyword evidence="2" id="KW-1185">Reference proteome</keyword>
<protein>
    <submittedName>
        <fullName evidence="1">Uncharacterized protein</fullName>
    </submittedName>
</protein>
<name>A0A8J4BKR0_9CHLO</name>
<reference evidence="1" key="1">
    <citation type="journal article" date="2021" name="Proc. Natl. Acad. Sci. U.S.A.">
        <title>Three genomes in the algal genus Volvox reveal the fate of a haploid sex-determining region after a transition to homothallism.</title>
        <authorList>
            <person name="Yamamoto K."/>
            <person name="Hamaji T."/>
            <person name="Kawai-Toyooka H."/>
            <person name="Matsuzaki R."/>
            <person name="Takahashi F."/>
            <person name="Nishimura Y."/>
            <person name="Kawachi M."/>
            <person name="Noguchi H."/>
            <person name="Minakuchi Y."/>
            <person name="Umen J.G."/>
            <person name="Toyoda A."/>
            <person name="Nozaki H."/>
        </authorList>
    </citation>
    <scope>NUCLEOTIDE SEQUENCE</scope>
    <source>
        <strain evidence="1">NIES-3780</strain>
    </source>
</reference>
<comment type="caution">
    <text evidence="1">The sequence shown here is derived from an EMBL/GenBank/DDBJ whole genome shotgun (WGS) entry which is preliminary data.</text>
</comment>
<dbReference type="EMBL" id="BNCO01000055">
    <property type="protein sequence ID" value="GIL63167.1"/>
    <property type="molecule type" value="Genomic_DNA"/>
</dbReference>
<sequence length="142" mass="14707">MECATEAAEAAEARIVPLGHSVWLLPEQGCPCCRVGGNPCHCWSSGAESELRCRTPSQPPSSAFGGGPRIVGLPCDLAGPWPLGPTLDLGDHASGDQPLALGAAAVPGRCTTDSRCMPESRSPGRCMTEFRCITGSRSCVTP</sequence>
<evidence type="ECO:0000313" key="2">
    <source>
        <dbReference type="Proteomes" id="UP000747399"/>
    </source>
</evidence>
<evidence type="ECO:0000313" key="1">
    <source>
        <dbReference type="EMBL" id="GIL63167.1"/>
    </source>
</evidence>
<proteinExistence type="predicted"/>
<dbReference type="AlphaFoldDB" id="A0A8J4BKR0"/>
<gene>
    <name evidence="1" type="ORF">Vafri_17278</name>
</gene>